<dbReference type="GO" id="GO:0003723">
    <property type="term" value="F:RNA binding"/>
    <property type="evidence" value="ECO:0007669"/>
    <property type="project" value="InterPro"/>
</dbReference>
<dbReference type="PROSITE" id="PS00530">
    <property type="entry name" value="RNASE_T2_1"/>
    <property type="match status" value="1"/>
</dbReference>
<dbReference type="GO" id="GO:0005576">
    <property type="term" value="C:extracellular region"/>
    <property type="evidence" value="ECO:0007669"/>
    <property type="project" value="TreeGrafter"/>
</dbReference>
<feature type="compositionally biased region" description="Pro residues" evidence="4">
    <location>
        <begin position="62"/>
        <end position="73"/>
    </location>
</feature>
<dbReference type="SUPFAM" id="SSF55895">
    <property type="entry name" value="Ribonuclease Rh-like"/>
    <property type="match status" value="1"/>
</dbReference>
<dbReference type="Gene3D" id="3.90.730.10">
    <property type="entry name" value="Ribonuclease T2-like"/>
    <property type="match status" value="1"/>
</dbReference>
<keyword evidence="2" id="KW-1015">Disulfide bond</keyword>
<evidence type="ECO:0000313" key="7">
    <source>
        <dbReference type="RefSeq" id="XP_018497521.1"/>
    </source>
</evidence>
<evidence type="ECO:0000256" key="2">
    <source>
        <dbReference type="ARBA" id="ARBA00023157"/>
    </source>
</evidence>
<dbReference type="InterPro" id="IPR033130">
    <property type="entry name" value="RNase_T2_His_AS_2"/>
</dbReference>
<feature type="chain" id="PRO_5042490491" evidence="5">
    <location>
        <begin position="25"/>
        <end position="286"/>
    </location>
</feature>
<dbReference type="CDD" id="cd01061">
    <property type="entry name" value="RNase_T2_euk"/>
    <property type="match status" value="1"/>
</dbReference>
<keyword evidence="5" id="KW-0732">Signal</keyword>
<dbReference type="GO" id="GO:0033897">
    <property type="term" value="F:ribonuclease T2 activity"/>
    <property type="evidence" value="ECO:0007669"/>
    <property type="project" value="InterPro"/>
</dbReference>
<dbReference type="Proteomes" id="UP000694867">
    <property type="component" value="Unplaced"/>
</dbReference>
<dbReference type="PROSITE" id="PS00531">
    <property type="entry name" value="RNASE_T2_2"/>
    <property type="match status" value="1"/>
</dbReference>
<dbReference type="InterPro" id="IPR001568">
    <property type="entry name" value="RNase_T2-like"/>
</dbReference>
<evidence type="ECO:0000313" key="6">
    <source>
        <dbReference type="Proteomes" id="UP000694867"/>
    </source>
</evidence>
<gene>
    <name evidence="7" type="primary">LOC100903682</name>
</gene>
<dbReference type="RefSeq" id="XP_018497521.1">
    <property type="nucleotide sequence ID" value="XM_018642005.1"/>
</dbReference>
<dbReference type="GO" id="GO:0006401">
    <property type="term" value="P:RNA catabolic process"/>
    <property type="evidence" value="ECO:0007669"/>
    <property type="project" value="TreeGrafter"/>
</dbReference>
<evidence type="ECO:0000256" key="4">
    <source>
        <dbReference type="SAM" id="MobiDB-lite"/>
    </source>
</evidence>
<dbReference type="KEGG" id="goe:100903682"/>
<feature type="region of interest" description="Disordered" evidence="4">
    <location>
        <begin position="26"/>
        <end position="86"/>
    </location>
</feature>
<feature type="signal peptide" evidence="5">
    <location>
        <begin position="1"/>
        <end position="24"/>
    </location>
</feature>
<organism evidence="6 7">
    <name type="scientific">Galendromus occidentalis</name>
    <name type="common">western predatory mite</name>
    <dbReference type="NCBI Taxonomy" id="34638"/>
    <lineage>
        <taxon>Eukaryota</taxon>
        <taxon>Metazoa</taxon>
        <taxon>Ecdysozoa</taxon>
        <taxon>Arthropoda</taxon>
        <taxon>Chelicerata</taxon>
        <taxon>Arachnida</taxon>
        <taxon>Acari</taxon>
        <taxon>Parasitiformes</taxon>
        <taxon>Mesostigmata</taxon>
        <taxon>Gamasina</taxon>
        <taxon>Phytoseioidea</taxon>
        <taxon>Phytoseiidae</taxon>
        <taxon>Typhlodrominae</taxon>
        <taxon>Galendromus</taxon>
    </lineage>
</organism>
<name>A0AAJ7PB05_9ACAR</name>
<evidence type="ECO:0000256" key="1">
    <source>
        <dbReference type="ARBA" id="ARBA00007469"/>
    </source>
</evidence>
<protein>
    <submittedName>
        <fullName evidence="7">Ribonuclease DdI</fullName>
    </submittedName>
</protein>
<accession>A0AAJ7PB05</accession>
<dbReference type="PANTHER" id="PTHR11240:SF22">
    <property type="entry name" value="RIBONUCLEASE T2"/>
    <property type="match status" value="1"/>
</dbReference>
<sequence length="286" mass="31755">MFNQVNAVLAACAVAGLALGGVVAAGGGSPDAWSRAPSPGRSSVNPTPDPAPQAPPRRRRPSPPNRSSPPRSPSPHRDGSPDGSYSHLVLSLQWHGGVCADGKSDDRPCVGESKRDTWTIHGLWPSQGFSSPSYCSEEAFDGRRLEKLKGQLNQNWPSYTATQDRYFTFWRHQWQKHGTCANDVPQLNSLVKFFETTLKLAKQHDIKKYLENSNIRPSRQQTYQPQQIMRAFADDLPSKLDVVCSDFRGKSVLSEVRLCFDKSLKPIDCRGQSSRCGNQIYYLPVQ</sequence>
<dbReference type="PANTHER" id="PTHR11240">
    <property type="entry name" value="RIBONUCLEASE T2"/>
    <property type="match status" value="1"/>
</dbReference>
<dbReference type="GeneID" id="100903682"/>
<comment type="similarity">
    <text evidence="1 3">Belongs to the RNase T2 family.</text>
</comment>
<dbReference type="InterPro" id="IPR036430">
    <property type="entry name" value="RNase_T2-like_sf"/>
</dbReference>
<proteinExistence type="inferred from homology"/>
<dbReference type="InterPro" id="IPR033697">
    <property type="entry name" value="Ribonuclease_T2_eukaryotic"/>
</dbReference>
<dbReference type="Pfam" id="PF00445">
    <property type="entry name" value="Ribonuclease_T2"/>
    <property type="match status" value="1"/>
</dbReference>
<evidence type="ECO:0000256" key="3">
    <source>
        <dbReference type="RuleBase" id="RU004328"/>
    </source>
</evidence>
<reference evidence="7" key="1">
    <citation type="submission" date="2025-08" db="UniProtKB">
        <authorList>
            <consortium name="RefSeq"/>
        </authorList>
    </citation>
    <scope>IDENTIFICATION</scope>
</reference>
<keyword evidence="6" id="KW-1185">Reference proteome</keyword>
<dbReference type="AlphaFoldDB" id="A0AAJ7PB05"/>
<dbReference type="InterPro" id="IPR018188">
    <property type="entry name" value="RNase_T2_His_AS_1"/>
</dbReference>
<evidence type="ECO:0000256" key="5">
    <source>
        <dbReference type="SAM" id="SignalP"/>
    </source>
</evidence>